<dbReference type="InterPro" id="IPR006047">
    <property type="entry name" value="GH13_cat_dom"/>
</dbReference>
<dbReference type="OrthoDB" id="1740265at2759"/>
<dbReference type="Proteomes" id="UP000001542">
    <property type="component" value="Unassembled WGS sequence"/>
</dbReference>
<dbReference type="EMBL" id="DS114254">
    <property type="protein sequence ID" value="EAX88895.1"/>
    <property type="molecule type" value="Genomic_DNA"/>
</dbReference>
<dbReference type="SMR" id="A2G1R7"/>
<dbReference type="STRING" id="5722.A2G1R7"/>
<dbReference type="OMA" id="NTLWMTP"/>
<dbReference type="GO" id="GO:0009313">
    <property type="term" value="P:oligosaccharide catabolic process"/>
    <property type="evidence" value="ECO:0000318"/>
    <property type="project" value="GO_Central"/>
</dbReference>
<name>A2G1R7_TRIV3</name>
<feature type="domain" description="Glycosyl hydrolase family 13 catalytic" evidence="1">
    <location>
        <begin position="24"/>
        <end position="399"/>
    </location>
</feature>
<evidence type="ECO:0000313" key="3">
    <source>
        <dbReference type="Proteomes" id="UP000001542"/>
    </source>
</evidence>
<dbReference type="Gene3D" id="3.20.20.80">
    <property type="entry name" value="Glycosidases"/>
    <property type="match status" value="1"/>
</dbReference>
<reference evidence="2" key="1">
    <citation type="submission" date="2006-10" db="EMBL/GenBank/DDBJ databases">
        <authorList>
            <person name="Amadeo P."/>
            <person name="Zhao Q."/>
            <person name="Wortman J."/>
            <person name="Fraser-Liggett C."/>
            <person name="Carlton J."/>
        </authorList>
    </citation>
    <scope>NUCLEOTIDE SEQUENCE</scope>
    <source>
        <strain evidence="2">G3</strain>
    </source>
</reference>
<protein>
    <submittedName>
        <fullName evidence="2">Alpha amylase, catalytic domain containing protein</fullName>
    </submittedName>
</protein>
<dbReference type="VEuPathDB" id="TrichDB:TVAGG3_0314080"/>
<dbReference type="PANTHER" id="PTHR10357">
    <property type="entry name" value="ALPHA-AMYLASE FAMILY MEMBER"/>
    <property type="match status" value="1"/>
</dbReference>
<dbReference type="Pfam" id="PF00128">
    <property type="entry name" value="Alpha-amylase"/>
    <property type="match status" value="2"/>
</dbReference>
<sequence>MFFLCSVLSSCVDYNLFNNLKIYQVMISSFQDGDPSIGYGIGYGPSHHLGDLRGIIDALDYIKDLGFNTLWMTPVFDSTNGQGGKILQSTGYFATNYFKIDPNFGDEKVFKELIDTAHSKGLYVLLDGVFGHHGGVTTPSPSGNLPQGGNNPVSYPGSLPYYSEVAKYWIETYGIDGWRLDQCYQLNQNGHNYLHEIRQVVEAACDKRKAAGEKWGILGYVVGEDWNSADLINRETYGQDGLRSAFDFPSRYNLVQGIACEESGAGGRGASALADVLKSNDQKGYTNTPVYPNLFVSNHDVWRFGNLIRSKYNEDQSSDSYWKRYKIALTTQCATSGPITVYYGDEIGDITDCWHSPSQTTCGPNTYSDNCARTDGKITNFNSREKDMHDFVKKLNKIRDANPSLYRGTFSNTLVGNVLFNCKWDESTQNKVVYAANLDEHSNTVQYTVGGTKMTDLITGAVFEGKGGVYTITFDGLDCGLFLVE</sequence>
<accession>A2G1R7</accession>
<dbReference type="PANTHER" id="PTHR10357:SF228">
    <property type="entry name" value="PUTATIVE-RELATED"/>
    <property type="match status" value="1"/>
</dbReference>
<dbReference type="AlphaFoldDB" id="A2G1R7"/>
<keyword evidence="3" id="KW-1185">Reference proteome</keyword>
<dbReference type="SUPFAM" id="SSF51445">
    <property type="entry name" value="(Trans)glycosidases"/>
    <property type="match status" value="1"/>
</dbReference>
<dbReference type="SMART" id="SM00642">
    <property type="entry name" value="Aamy"/>
    <property type="match status" value="1"/>
</dbReference>
<dbReference type="eggNOG" id="KOG0471">
    <property type="taxonomic scope" value="Eukaryota"/>
</dbReference>
<evidence type="ECO:0000313" key="2">
    <source>
        <dbReference type="EMBL" id="EAX88895.1"/>
    </source>
</evidence>
<evidence type="ECO:0000259" key="1">
    <source>
        <dbReference type="SMART" id="SM00642"/>
    </source>
</evidence>
<reference evidence="2" key="2">
    <citation type="journal article" date="2007" name="Science">
        <title>Draft genome sequence of the sexually transmitted pathogen Trichomonas vaginalis.</title>
        <authorList>
            <person name="Carlton J.M."/>
            <person name="Hirt R.P."/>
            <person name="Silva J.C."/>
            <person name="Delcher A.L."/>
            <person name="Schatz M."/>
            <person name="Zhao Q."/>
            <person name="Wortman J.R."/>
            <person name="Bidwell S.L."/>
            <person name="Alsmark U.C.M."/>
            <person name="Besteiro S."/>
            <person name="Sicheritz-Ponten T."/>
            <person name="Noel C.J."/>
            <person name="Dacks J.B."/>
            <person name="Foster P.G."/>
            <person name="Simillion C."/>
            <person name="Van de Peer Y."/>
            <person name="Miranda-Saavedra D."/>
            <person name="Barton G.J."/>
            <person name="Westrop G.D."/>
            <person name="Mueller S."/>
            <person name="Dessi D."/>
            <person name="Fiori P.L."/>
            <person name="Ren Q."/>
            <person name="Paulsen I."/>
            <person name="Zhang H."/>
            <person name="Bastida-Corcuera F.D."/>
            <person name="Simoes-Barbosa A."/>
            <person name="Brown M.T."/>
            <person name="Hayes R.D."/>
            <person name="Mukherjee M."/>
            <person name="Okumura C.Y."/>
            <person name="Schneider R."/>
            <person name="Smith A.J."/>
            <person name="Vanacova S."/>
            <person name="Villalvazo M."/>
            <person name="Haas B.J."/>
            <person name="Pertea M."/>
            <person name="Feldblyum T.V."/>
            <person name="Utterback T.R."/>
            <person name="Shu C.L."/>
            <person name="Osoegawa K."/>
            <person name="de Jong P.J."/>
            <person name="Hrdy I."/>
            <person name="Horvathova L."/>
            <person name="Zubacova Z."/>
            <person name="Dolezal P."/>
            <person name="Malik S.B."/>
            <person name="Logsdon J.M. Jr."/>
            <person name="Henze K."/>
            <person name="Gupta A."/>
            <person name="Wang C.C."/>
            <person name="Dunne R.L."/>
            <person name="Upcroft J.A."/>
            <person name="Upcroft P."/>
            <person name="White O."/>
            <person name="Salzberg S.L."/>
            <person name="Tang P."/>
            <person name="Chiu C.-H."/>
            <person name="Lee Y.-S."/>
            <person name="Embley T.M."/>
            <person name="Coombs G.H."/>
            <person name="Mottram J.C."/>
            <person name="Tachezy J."/>
            <person name="Fraser-Liggett C.M."/>
            <person name="Johnson P.J."/>
        </authorList>
    </citation>
    <scope>NUCLEOTIDE SEQUENCE [LARGE SCALE GENOMIC DNA]</scope>
    <source>
        <strain evidence="2">G3</strain>
    </source>
</reference>
<dbReference type="CDD" id="cd00551">
    <property type="entry name" value="AmyAc_family"/>
    <property type="match status" value="1"/>
</dbReference>
<gene>
    <name evidence="2" type="ORF">TVAG_112500</name>
</gene>
<dbReference type="InParanoid" id="A2G1R7"/>
<organism evidence="2 3">
    <name type="scientific">Trichomonas vaginalis (strain ATCC PRA-98 / G3)</name>
    <dbReference type="NCBI Taxonomy" id="412133"/>
    <lineage>
        <taxon>Eukaryota</taxon>
        <taxon>Metamonada</taxon>
        <taxon>Parabasalia</taxon>
        <taxon>Trichomonadida</taxon>
        <taxon>Trichomonadidae</taxon>
        <taxon>Trichomonas</taxon>
    </lineage>
</organism>
<dbReference type="GO" id="GO:0004556">
    <property type="term" value="F:alpha-amylase activity"/>
    <property type="evidence" value="ECO:0000318"/>
    <property type="project" value="GO_Central"/>
</dbReference>
<proteinExistence type="predicted"/>
<dbReference type="RefSeq" id="XP_001301825.1">
    <property type="nucleotide sequence ID" value="XM_001301824.1"/>
</dbReference>
<dbReference type="VEuPathDB" id="TrichDB:TVAG_112500"/>
<dbReference type="FunCoup" id="A2G1R7">
    <property type="interactions" value="150"/>
</dbReference>
<dbReference type="InterPro" id="IPR017853">
    <property type="entry name" value="GH"/>
</dbReference>
<dbReference type="KEGG" id="tva:4746559"/>